<name>A0A2K9YV53_ECOLX</name>
<accession>A0A2K9YV53</accession>
<feature type="transmembrane region" description="Helical" evidence="1">
    <location>
        <begin position="28"/>
        <end position="45"/>
    </location>
</feature>
<dbReference type="Proteomes" id="UP000870292">
    <property type="component" value="Unassembled WGS sequence"/>
</dbReference>
<protein>
    <submittedName>
        <fullName evidence="2">Uncharacterized protein</fullName>
    </submittedName>
</protein>
<organism evidence="2">
    <name type="scientific">Escherichia coli</name>
    <dbReference type="NCBI Taxonomy" id="562"/>
    <lineage>
        <taxon>Bacteria</taxon>
        <taxon>Pseudomonadati</taxon>
        <taxon>Pseudomonadota</taxon>
        <taxon>Gammaproteobacteria</taxon>
        <taxon>Enterobacterales</taxon>
        <taxon>Enterobacteriaceae</taxon>
        <taxon>Escherichia</taxon>
    </lineage>
</organism>
<geneLocation type="plasmid" evidence="2">
    <name>unnamed</name>
</geneLocation>
<reference evidence="2" key="2">
    <citation type="submission" date="2018-01" db="EMBL/GenBank/DDBJ databases">
        <title>FDA dAtabase for Regulatory Grade micrObial Sequences (FDA-ARGOS): Supporting development and validation of Infectious Disease Dx tests.</title>
        <authorList>
            <person name="Case J."/>
            <person name="Tallon L."/>
            <person name="Sadzewicz L."/>
            <person name="Sengamalay N."/>
            <person name="Nagaraj S."/>
            <person name="Vavikolanu K."/>
            <person name="Aluvathingal J."/>
            <person name="Nadendla S."/>
            <person name="Hobson J."/>
            <person name="Sichtig H."/>
        </authorList>
    </citation>
    <scope>NUCLEOTIDE SEQUENCE</scope>
    <source>
        <strain evidence="2">FDAARGOS_95</strain>
        <plasmid evidence="2">unnamed</plasmid>
    </source>
</reference>
<dbReference type="RefSeq" id="WP_000986754.1">
    <property type="nucleotide sequence ID" value="NZ_AP022217.1"/>
</dbReference>
<keyword evidence="1" id="KW-0812">Transmembrane</keyword>
<evidence type="ECO:0000256" key="1">
    <source>
        <dbReference type="SAM" id="Phobius"/>
    </source>
</evidence>
<reference evidence="3" key="3">
    <citation type="submission" date="2021-03" db="EMBL/GenBank/DDBJ databases">
        <authorList>
            <consortium name="NCBI Pathogen Detection Project"/>
        </authorList>
    </citation>
    <scope>NUCLEOTIDE SEQUENCE</scope>
    <source>
        <strain evidence="3">Escherichia coli</strain>
    </source>
</reference>
<gene>
    <name evidence="2" type="ORF">AL551_27540</name>
    <name evidence="3" type="ORF">J0541_004342</name>
</gene>
<evidence type="ECO:0000313" key="2">
    <source>
        <dbReference type="EMBL" id="AUW39321.1"/>
    </source>
</evidence>
<keyword evidence="1" id="KW-0472">Membrane</keyword>
<keyword evidence="1" id="KW-1133">Transmembrane helix</keyword>
<dbReference type="EMBL" id="DADUEU010000036">
    <property type="protein sequence ID" value="HBB1575342.1"/>
    <property type="molecule type" value="Genomic_DNA"/>
</dbReference>
<dbReference type="EMBL" id="CP014078">
    <property type="protein sequence ID" value="AUW39321.1"/>
    <property type="molecule type" value="Genomic_DNA"/>
</dbReference>
<dbReference type="AlphaFoldDB" id="A0A2K9YV53"/>
<sequence>MMSEKVKDNPSINETELKSFSEIIKDKIFNKVFAYVVISFLIFNWKDILIILKSKDDILYTLSIVFVGGNVPFFDNWIVSPWVYHFVIPFGYGVFASVLAPILTLKISKLTSKLYTEIRYLDEDADYDKRIELQRKKTKLNQATNDAKYSKQILDENENKLNDLATKQREICGAIKLLHSDVGSIIELYKNKGVSIESPQDLCDFIVAIKSTSFYNDDKHFNKLVSDISSLFDNTGIDLSKK</sequence>
<proteinExistence type="predicted"/>
<reference evidence="3" key="1">
    <citation type="journal article" date="2018" name="Genome Biol.">
        <title>SKESA: strategic k-mer extension for scrupulous assemblies.</title>
        <authorList>
            <person name="Souvorov A."/>
            <person name="Agarwala R."/>
            <person name="Lipman D.J."/>
        </authorList>
    </citation>
    <scope>NUCLEOTIDE SEQUENCE</scope>
    <source>
        <strain evidence="3">Escherichia coli</strain>
    </source>
</reference>
<feature type="transmembrane region" description="Helical" evidence="1">
    <location>
        <begin position="86"/>
        <end position="105"/>
    </location>
</feature>
<keyword evidence="2" id="KW-0614">Plasmid</keyword>
<evidence type="ECO:0000313" key="3">
    <source>
        <dbReference type="EMBL" id="HBB1575342.1"/>
    </source>
</evidence>